<evidence type="ECO:0000313" key="2">
    <source>
        <dbReference type="EMBL" id="OWR53386.1"/>
    </source>
</evidence>
<protein>
    <submittedName>
        <fullName evidence="2">Uncharacterized protein</fullName>
    </submittedName>
</protein>
<proteinExistence type="predicted"/>
<feature type="compositionally biased region" description="Basic and acidic residues" evidence="1">
    <location>
        <begin position="149"/>
        <end position="165"/>
    </location>
</feature>
<evidence type="ECO:0000313" key="3">
    <source>
        <dbReference type="Proteomes" id="UP000007151"/>
    </source>
</evidence>
<reference evidence="2 3" key="1">
    <citation type="journal article" date="2011" name="Cell">
        <title>The monarch butterfly genome yields insights into long-distance migration.</title>
        <authorList>
            <person name="Zhan S."/>
            <person name="Merlin C."/>
            <person name="Boore J.L."/>
            <person name="Reppert S.M."/>
        </authorList>
    </citation>
    <scope>NUCLEOTIDE SEQUENCE [LARGE SCALE GENOMIC DNA]</scope>
    <source>
        <strain evidence="2">F-2</strain>
    </source>
</reference>
<feature type="region of interest" description="Disordered" evidence="1">
    <location>
        <begin position="125"/>
        <end position="165"/>
    </location>
</feature>
<dbReference type="EMBL" id="AGBW02008445">
    <property type="protein sequence ID" value="OWR53386.1"/>
    <property type="molecule type" value="Genomic_DNA"/>
</dbReference>
<dbReference type="Proteomes" id="UP000007151">
    <property type="component" value="Unassembled WGS sequence"/>
</dbReference>
<name>A0A212FI34_DANPL</name>
<dbReference type="KEGG" id="dpl:KGM_205546"/>
<dbReference type="InParanoid" id="A0A212FI34"/>
<evidence type="ECO:0000256" key="1">
    <source>
        <dbReference type="SAM" id="MobiDB-lite"/>
    </source>
</evidence>
<dbReference type="AlphaFoldDB" id="A0A212FI34"/>
<comment type="caution">
    <text evidence="2">The sequence shown here is derived from an EMBL/GenBank/DDBJ whole genome shotgun (WGS) entry which is preliminary data.</text>
</comment>
<organism evidence="2 3">
    <name type="scientific">Danaus plexippus plexippus</name>
    <dbReference type="NCBI Taxonomy" id="278856"/>
    <lineage>
        <taxon>Eukaryota</taxon>
        <taxon>Metazoa</taxon>
        <taxon>Ecdysozoa</taxon>
        <taxon>Arthropoda</taxon>
        <taxon>Hexapoda</taxon>
        <taxon>Insecta</taxon>
        <taxon>Pterygota</taxon>
        <taxon>Neoptera</taxon>
        <taxon>Endopterygota</taxon>
        <taxon>Lepidoptera</taxon>
        <taxon>Glossata</taxon>
        <taxon>Ditrysia</taxon>
        <taxon>Papilionoidea</taxon>
        <taxon>Nymphalidae</taxon>
        <taxon>Danainae</taxon>
        <taxon>Danaini</taxon>
        <taxon>Danaina</taxon>
        <taxon>Danaus</taxon>
        <taxon>Danaus</taxon>
    </lineage>
</organism>
<feature type="region of interest" description="Disordered" evidence="1">
    <location>
        <begin position="93"/>
        <end position="113"/>
    </location>
</feature>
<sequence>MRAYLYILAVLVVDIYNRSGRSARLARLYSFSECSGNVWTFVLLTLTAAAGGRRESSTVCESENDNFGCDSRALLHSVLTSWDLQSTNEDEGRLVRVGEDELGPAGTSRDEEATKPIYLQRGPFFARPSKEDDCEGSQRPSRIMMSEGFNERGEYKQDVKMLHRS</sequence>
<keyword evidence="3" id="KW-1185">Reference proteome</keyword>
<accession>A0A212FI34</accession>
<gene>
    <name evidence="2" type="ORF">KGM_205546</name>
</gene>